<protein>
    <submittedName>
        <fullName evidence="3">Efflux RND transporter periplasmic adaptor subunit</fullName>
    </submittedName>
</protein>
<dbReference type="Proteomes" id="UP000478505">
    <property type="component" value="Unassembled WGS sequence"/>
</dbReference>
<dbReference type="PANTHER" id="PTHR30097:SF4">
    <property type="entry name" value="SLR6042 PROTEIN"/>
    <property type="match status" value="1"/>
</dbReference>
<dbReference type="NCBIfam" id="TIGR01730">
    <property type="entry name" value="RND_mfp"/>
    <property type="match status" value="1"/>
</dbReference>
<dbReference type="GO" id="GO:0030313">
    <property type="term" value="C:cell envelope"/>
    <property type="evidence" value="ECO:0007669"/>
    <property type="project" value="TreeGrafter"/>
</dbReference>
<keyword evidence="4" id="KW-1185">Reference proteome</keyword>
<evidence type="ECO:0000313" key="4">
    <source>
        <dbReference type="Proteomes" id="UP000478505"/>
    </source>
</evidence>
<dbReference type="EMBL" id="JAAIKD010000002">
    <property type="protein sequence ID" value="NEV93150.1"/>
    <property type="molecule type" value="Genomic_DNA"/>
</dbReference>
<organism evidence="3 4">
    <name type="scientific">Psychroflexus aurantiacus</name>
    <dbReference type="NCBI Taxonomy" id="2709310"/>
    <lineage>
        <taxon>Bacteria</taxon>
        <taxon>Pseudomonadati</taxon>
        <taxon>Bacteroidota</taxon>
        <taxon>Flavobacteriia</taxon>
        <taxon>Flavobacteriales</taxon>
        <taxon>Flavobacteriaceae</taxon>
        <taxon>Psychroflexus</taxon>
    </lineage>
</organism>
<dbReference type="SUPFAM" id="SSF111369">
    <property type="entry name" value="HlyD-like secretion proteins"/>
    <property type="match status" value="1"/>
</dbReference>
<name>A0A6B3R168_9FLAO</name>
<dbReference type="PROSITE" id="PS51257">
    <property type="entry name" value="PROKAR_LIPOPROTEIN"/>
    <property type="match status" value="1"/>
</dbReference>
<dbReference type="GO" id="GO:0016020">
    <property type="term" value="C:membrane"/>
    <property type="evidence" value="ECO:0007669"/>
    <property type="project" value="InterPro"/>
</dbReference>
<evidence type="ECO:0000256" key="1">
    <source>
        <dbReference type="ARBA" id="ARBA00009477"/>
    </source>
</evidence>
<gene>
    <name evidence="3" type="ORF">G3567_03180</name>
</gene>
<evidence type="ECO:0000256" key="2">
    <source>
        <dbReference type="ARBA" id="ARBA00022448"/>
    </source>
</evidence>
<sequence length="381" mass="43817">MIRHTYIILSLFTLIFLSCGEKQTEPTEEKHDDNFIELTQEQFQKNELTLGKPEKMTFSEEFEVMGVVDVPPRNRSTVTSYFDGYVSQTDLLVGDSVKKGDLLVRLKNPDYIKMQQNYVEARSNLDYLKSEFERKKTLFQDQVIAQKVFQDTRNQYLKARAQLAAAEELIKLTNFNPQDIAEGNFTSEITLRSPIRGKVSKLNVTQGKFIGKSEMIMEILDVDHIHLELDVFEKDLMKIQKGDSLKFEVPEIANERYSAYVSLIGAEINENRKVRIHAHPLDREDNFTVGMFVNAYFEADRKKHVALPESAFTEVDETTYILELIEQTDNTYRFRKVEVKSTPSQHGFKPILNPADINTNSKYLTKGVFDLITTGGGGHHH</sequence>
<dbReference type="GO" id="GO:0015679">
    <property type="term" value="P:plasma membrane copper ion transport"/>
    <property type="evidence" value="ECO:0007669"/>
    <property type="project" value="TreeGrafter"/>
</dbReference>
<accession>A0A6B3R168</accession>
<reference evidence="3 4" key="1">
    <citation type="submission" date="2020-02" db="EMBL/GenBank/DDBJ databases">
        <title>Flavobacteriaceae Psychroflexus bacterium YR1-1, complete genome.</title>
        <authorList>
            <person name="Li Y."/>
            <person name="Wu S."/>
        </authorList>
    </citation>
    <scope>NUCLEOTIDE SEQUENCE [LARGE SCALE GENOMIC DNA]</scope>
    <source>
        <strain evidence="3 4">YR1-1</strain>
    </source>
</reference>
<evidence type="ECO:0000313" key="3">
    <source>
        <dbReference type="EMBL" id="NEV93150.1"/>
    </source>
</evidence>
<dbReference type="InterPro" id="IPR051909">
    <property type="entry name" value="MFP_Cation_Efflux"/>
</dbReference>
<dbReference type="GO" id="GO:0022857">
    <property type="term" value="F:transmembrane transporter activity"/>
    <property type="evidence" value="ECO:0007669"/>
    <property type="project" value="InterPro"/>
</dbReference>
<dbReference type="PANTHER" id="PTHR30097">
    <property type="entry name" value="CATION EFFLUX SYSTEM PROTEIN CUSB"/>
    <property type="match status" value="1"/>
</dbReference>
<comment type="similarity">
    <text evidence="1">Belongs to the membrane fusion protein (MFP) (TC 8.A.1) family.</text>
</comment>
<dbReference type="InterPro" id="IPR006143">
    <property type="entry name" value="RND_pump_MFP"/>
</dbReference>
<dbReference type="GO" id="GO:0060003">
    <property type="term" value="P:copper ion export"/>
    <property type="evidence" value="ECO:0007669"/>
    <property type="project" value="TreeGrafter"/>
</dbReference>
<dbReference type="Gene3D" id="2.40.50.100">
    <property type="match status" value="1"/>
</dbReference>
<dbReference type="Gene3D" id="1.10.287.470">
    <property type="entry name" value="Helix hairpin bin"/>
    <property type="match status" value="1"/>
</dbReference>
<dbReference type="RefSeq" id="WP_164003884.1">
    <property type="nucleotide sequence ID" value="NZ_JAAIKD010000002.1"/>
</dbReference>
<keyword evidence="2" id="KW-0813">Transport</keyword>
<comment type="caution">
    <text evidence="3">The sequence shown here is derived from an EMBL/GenBank/DDBJ whole genome shotgun (WGS) entry which is preliminary data.</text>
</comment>
<dbReference type="Gene3D" id="2.40.30.170">
    <property type="match status" value="1"/>
</dbReference>
<proteinExistence type="inferred from homology"/>
<dbReference type="AlphaFoldDB" id="A0A6B3R168"/>